<comment type="caution">
    <text evidence="1">The sequence shown here is derived from an EMBL/GenBank/DDBJ whole genome shotgun (WGS) entry which is preliminary data.</text>
</comment>
<accession>A0AAW6Z4M2</accession>
<dbReference type="EMBL" id="JAPNPE010000036">
    <property type="protein sequence ID" value="MDK7395182.1"/>
    <property type="molecule type" value="Genomic_DNA"/>
</dbReference>
<proteinExistence type="predicted"/>
<organism evidence="1 2">
    <name type="scientific">Bacillus pacificus</name>
    <dbReference type="NCBI Taxonomy" id="2026187"/>
    <lineage>
        <taxon>Bacteria</taxon>
        <taxon>Bacillati</taxon>
        <taxon>Bacillota</taxon>
        <taxon>Bacilli</taxon>
        <taxon>Bacillales</taxon>
        <taxon>Bacillaceae</taxon>
        <taxon>Bacillus</taxon>
        <taxon>Bacillus cereus group</taxon>
    </lineage>
</organism>
<dbReference type="RefSeq" id="WP_011039933.1">
    <property type="nucleotide sequence ID" value="NZ_CP099450.1"/>
</dbReference>
<name>A0AAW6Z4M2_9BACI</name>
<protein>
    <submittedName>
        <fullName evidence="1">Uncharacterized protein</fullName>
    </submittedName>
</protein>
<reference evidence="1" key="1">
    <citation type="submission" date="2022-11" db="EMBL/GenBank/DDBJ databases">
        <title>WGS-based characterization of Bacillus cereus isolated from food &amp; feed additives.</title>
        <authorList>
            <person name="Bogaerts B."/>
            <person name="Fraiture M.-A."/>
            <person name="Roosens N.H.C."/>
            <person name="De Keersmaecker S.C.J."/>
            <person name="Vanneste K."/>
        </authorList>
    </citation>
    <scope>NUCLEOTIDE SEQUENCE</scope>
    <source>
        <strain evidence="1">74.2</strain>
    </source>
</reference>
<evidence type="ECO:0000313" key="1">
    <source>
        <dbReference type="EMBL" id="MDK7395182.1"/>
    </source>
</evidence>
<gene>
    <name evidence="1" type="ORF">OWO78_28115</name>
</gene>
<dbReference type="Proteomes" id="UP001174229">
    <property type="component" value="Unassembled WGS sequence"/>
</dbReference>
<evidence type="ECO:0000313" key="2">
    <source>
        <dbReference type="Proteomes" id="UP001174229"/>
    </source>
</evidence>
<sequence length="49" mass="5753">MLWEVIQREEGTNVLCGYVEYTQSIEVRIFNPVYVFKKEILLLGLDFGV</sequence>
<dbReference type="AlphaFoldDB" id="A0AAW6Z4M2"/>